<dbReference type="InterPro" id="IPR001932">
    <property type="entry name" value="PPM-type_phosphatase-like_dom"/>
</dbReference>
<organism evidence="2 3">
    <name type="scientific">Rarispira pelagica</name>
    <dbReference type="NCBI Taxonomy" id="3141764"/>
    <lineage>
        <taxon>Bacteria</taxon>
        <taxon>Pseudomonadati</taxon>
        <taxon>Spirochaetota</taxon>
        <taxon>Spirochaetia</taxon>
        <taxon>Winmispirales</taxon>
        <taxon>Winmispiraceae</taxon>
        <taxon>Rarispira</taxon>
    </lineage>
</organism>
<proteinExistence type="predicted"/>
<feature type="domain" description="PPM-type phosphatase" evidence="1">
    <location>
        <begin position="33"/>
        <end position="230"/>
    </location>
</feature>
<dbReference type="SUPFAM" id="SSF81606">
    <property type="entry name" value="PP2C-like"/>
    <property type="match status" value="1"/>
</dbReference>
<protein>
    <submittedName>
        <fullName evidence="2">SpoIIE family protein phosphatase</fullName>
    </submittedName>
</protein>
<dbReference type="Pfam" id="PF07228">
    <property type="entry name" value="SpoIIE"/>
    <property type="match status" value="1"/>
</dbReference>
<dbReference type="InterPro" id="IPR036457">
    <property type="entry name" value="PPM-type-like_dom_sf"/>
</dbReference>
<sequence length="396" mass="44370">MDDIFVEVGSFQIPKYAEHAEGDVFFSKKDLNGKRIVSVLSDGLGSGIKASVLATLTATIGAGCIAHKLSLERTGWLLMRTLPVCSKRKISYATFTIVDIDSDYRVSCLEYDNPPYLLWRGDRLIETTRKKRIIRRHGKGHPPLMEVTLSSFQAILNDRLIFFSDGVTQCGMGSRQFPLGWGLDGVINYVRSLISATPNISARDLARLVVQRAMLIDDNKAKDDITCGVIYFRNARRLLVMTGPPLRKDRDRDLAILFRDFKGKRIISGGTTATIIARELNKQLSVSLDCIDSSLPPPGEMEGADLVTEGILTLGKVADYLERNEVLEYLPRNPATDILRLMLNSDVIEFVVGTRINEAHQDPSMPVELEIRRNVVRKIAGLLEQRYLKKTSIRFI</sequence>
<name>A0ABU9UC12_9SPIR</name>
<keyword evidence="3" id="KW-1185">Reference proteome</keyword>
<evidence type="ECO:0000313" key="2">
    <source>
        <dbReference type="EMBL" id="MEM5948206.1"/>
    </source>
</evidence>
<dbReference type="Gene3D" id="3.60.40.10">
    <property type="entry name" value="PPM-type phosphatase domain"/>
    <property type="match status" value="1"/>
</dbReference>
<gene>
    <name evidence="2" type="ORF">WKV44_06595</name>
</gene>
<dbReference type="Proteomes" id="UP001466331">
    <property type="component" value="Unassembled WGS sequence"/>
</dbReference>
<evidence type="ECO:0000313" key="3">
    <source>
        <dbReference type="Proteomes" id="UP001466331"/>
    </source>
</evidence>
<comment type="caution">
    <text evidence="2">The sequence shown here is derived from an EMBL/GenBank/DDBJ whole genome shotgun (WGS) entry which is preliminary data.</text>
</comment>
<dbReference type="EMBL" id="JBCHKQ010000002">
    <property type="protein sequence ID" value="MEM5948206.1"/>
    <property type="molecule type" value="Genomic_DNA"/>
</dbReference>
<dbReference type="RefSeq" id="WP_420069652.1">
    <property type="nucleotide sequence ID" value="NZ_JBCHKQ010000002.1"/>
</dbReference>
<accession>A0ABU9UC12</accession>
<evidence type="ECO:0000259" key="1">
    <source>
        <dbReference type="Pfam" id="PF07228"/>
    </source>
</evidence>
<reference evidence="2 3" key="1">
    <citation type="submission" date="2024-03" db="EMBL/GenBank/DDBJ databases">
        <title>Ignisphaera cupida sp. nov., a hyperthermophilic hydrolytic archaeon from a hot spring of Kamchatka, and proposal of Ignisphaeraceae fam. nov.</title>
        <authorList>
            <person name="Podosokorskaya O.A."/>
            <person name="Elcheninov A.G."/>
            <person name="Maltseva A.I."/>
            <person name="Zayulina K.S."/>
            <person name="Novikov A."/>
            <person name="Merkel A.Y."/>
        </authorList>
    </citation>
    <scope>NUCLEOTIDE SEQUENCE [LARGE SCALE GENOMIC DNA]</scope>
    <source>
        <strain evidence="2 3">38H-sp</strain>
    </source>
</reference>